<dbReference type="InterPro" id="IPR036286">
    <property type="entry name" value="LexA/Signal_pep-like_sf"/>
</dbReference>
<dbReference type="Pfam" id="PF18936">
    <property type="entry name" value="DUF5684"/>
    <property type="match status" value="1"/>
</dbReference>
<dbReference type="InterPro" id="IPR043739">
    <property type="entry name" value="DUF5684"/>
</dbReference>
<dbReference type="Proteomes" id="UP001152599">
    <property type="component" value="Unassembled WGS sequence"/>
</dbReference>
<accession>A0A9X4MYS5</accession>
<evidence type="ECO:0000256" key="1">
    <source>
        <dbReference type="ARBA" id="ARBA00000677"/>
    </source>
</evidence>
<dbReference type="EMBL" id="JANCMU010000005">
    <property type="protein sequence ID" value="MDG4946623.1"/>
    <property type="molecule type" value="Genomic_DNA"/>
</dbReference>
<comment type="subcellular location">
    <subcellularLocation>
        <location evidence="7">Membrane</location>
        <topology evidence="7">Single-pass type II membrane protein</topology>
    </subcellularLocation>
</comment>
<evidence type="ECO:0000256" key="4">
    <source>
        <dbReference type="ARBA" id="ARBA00019232"/>
    </source>
</evidence>
<dbReference type="Pfam" id="PF10502">
    <property type="entry name" value="Peptidase_S26"/>
    <property type="match status" value="2"/>
</dbReference>
<feature type="domain" description="Peptidase S26" evidence="8">
    <location>
        <begin position="123"/>
        <end position="264"/>
    </location>
</feature>
<proteinExistence type="inferred from homology"/>
<evidence type="ECO:0000259" key="8">
    <source>
        <dbReference type="Pfam" id="PF10502"/>
    </source>
</evidence>
<keyword evidence="5 7" id="KW-0378">Hydrolase</keyword>
<evidence type="ECO:0000256" key="5">
    <source>
        <dbReference type="ARBA" id="ARBA00022801"/>
    </source>
</evidence>
<feature type="transmembrane region" description="Helical" evidence="7">
    <location>
        <begin position="57"/>
        <end position="76"/>
    </location>
</feature>
<gene>
    <name evidence="9" type="primary">lepB</name>
    <name evidence="9" type="ORF">NMK71_09365</name>
</gene>
<evidence type="ECO:0000313" key="10">
    <source>
        <dbReference type="Proteomes" id="UP001152599"/>
    </source>
</evidence>
<evidence type="ECO:0000256" key="3">
    <source>
        <dbReference type="ARBA" id="ARBA00013208"/>
    </source>
</evidence>
<feature type="transmembrane region" description="Helical" evidence="7">
    <location>
        <begin position="479"/>
        <end position="497"/>
    </location>
</feature>
<evidence type="ECO:0000256" key="6">
    <source>
        <dbReference type="PIRSR" id="PIRSR600223-1"/>
    </source>
</evidence>
<dbReference type="PANTHER" id="PTHR43390">
    <property type="entry name" value="SIGNAL PEPTIDASE I"/>
    <property type="match status" value="1"/>
</dbReference>
<feature type="active site" evidence="6">
    <location>
        <position position="151"/>
    </location>
</feature>
<comment type="caution">
    <text evidence="9">The sequence shown here is derived from an EMBL/GenBank/DDBJ whole genome shotgun (WGS) entry which is preliminary data.</text>
</comment>
<comment type="caution">
    <text evidence="7">Lacks conserved residue(s) required for the propagation of feature annotation.</text>
</comment>
<feature type="active site" evidence="6">
    <location>
        <position position="235"/>
    </location>
</feature>
<keyword evidence="7" id="KW-1133">Transmembrane helix</keyword>
<feature type="transmembrane region" description="Helical" evidence="7">
    <location>
        <begin position="6"/>
        <end position="28"/>
    </location>
</feature>
<dbReference type="GO" id="GO:0009003">
    <property type="term" value="F:signal peptidase activity"/>
    <property type="evidence" value="ECO:0007669"/>
    <property type="project" value="UniProtKB-EC"/>
</dbReference>
<dbReference type="RefSeq" id="WP_304420977.1">
    <property type="nucleotide sequence ID" value="NZ_JANCMU010000005.1"/>
</dbReference>
<dbReference type="SUPFAM" id="SSF51306">
    <property type="entry name" value="LexA/Signal peptidase"/>
    <property type="match status" value="1"/>
</dbReference>
<keyword evidence="10" id="KW-1185">Reference proteome</keyword>
<dbReference type="InterPro" id="IPR019758">
    <property type="entry name" value="Pept_S26A_signal_pept_1_CS"/>
</dbReference>
<keyword evidence="7" id="KW-0645">Protease</keyword>
<dbReference type="NCBIfam" id="TIGR02227">
    <property type="entry name" value="sigpep_I_bact"/>
    <property type="match status" value="1"/>
</dbReference>
<dbReference type="AlphaFoldDB" id="A0A9X4MYS5"/>
<dbReference type="PANTHER" id="PTHR43390:SF1">
    <property type="entry name" value="CHLOROPLAST PROCESSING PEPTIDASE"/>
    <property type="match status" value="1"/>
</dbReference>
<dbReference type="CDD" id="cd06530">
    <property type="entry name" value="S26_SPase_I"/>
    <property type="match status" value="2"/>
</dbReference>
<dbReference type="PRINTS" id="PR00727">
    <property type="entry name" value="LEADERPTASE"/>
</dbReference>
<organism evidence="9 10">
    <name type="scientific">Profundicola chukchiensis</name>
    <dbReference type="NCBI Taxonomy" id="2961959"/>
    <lineage>
        <taxon>Bacteria</taxon>
        <taxon>Pseudomonadati</taxon>
        <taxon>Bacteroidota</taxon>
        <taxon>Flavobacteriia</taxon>
        <taxon>Flavobacteriales</taxon>
        <taxon>Weeksellaceae</taxon>
        <taxon>Profundicola</taxon>
    </lineage>
</organism>
<comment type="similarity">
    <text evidence="2 7">Belongs to the peptidase S26 family.</text>
</comment>
<dbReference type="PROSITE" id="PS00761">
    <property type="entry name" value="SPASE_I_3"/>
    <property type="match status" value="1"/>
</dbReference>
<protein>
    <recommendedName>
        <fullName evidence="4 7">Signal peptidase I</fullName>
        <ecNumber evidence="3 7">3.4.21.89</ecNumber>
    </recommendedName>
</protein>
<keyword evidence="7" id="KW-0812">Transmembrane</keyword>
<evidence type="ECO:0000256" key="7">
    <source>
        <dbReference type="RuleBase" id="RU362042"/>
    </source>
</evidence>
<keyword evidence="7" id="KW-0472">Membrane</keyword>
<reference evidence="9" key="1">
    <citation type="submission" date="2022-07" db="EMBL/GenBank/DDBJ databases">
        <title>Description and genome-wide analysis of Profundicola chukchiensis gen. nov., sp. nov., marine bacteria isolated from bottom sediments of the Chukchi Sea.</title>
        <authorList>
            <person name="Romanenko L."/>
            <person name="Otstavnykh N."/>
            <person name="Kurilenko V."/>
            <person name="Eremeev V."/>
            <person name="Velansky P."/>
            <person name="Mikhailov V."/>
            <person name="Isaeva M."/>
        </authorList>
    </citation>
    <scope>NUCLEOTIDE SEQUENCE</scope>
    <source>
        <strain evidence="9">KMM 9713</strain>
    </source>
</reference>
<dbReference type="Gene3D" id="2.10.109.10">
    <property type="entry name" value="Umud Fragment, subunit A"/>
    <property type="match status" value="2"/>
</dbReference>
<evidence type="ECO:0000313" key="9">
    <source>
        <dbReference type="EMBL" id="MDG4946623.1"/>
    </source>
</evidence>
<feature type="transmembrane region" description="Helical" evidence="7">
    <location>
        <begin position="126"/>
        <end position="147"/>
    </location>
</feature>
<dbReference type="EC" id="3.4.21.89" evidence="3 7"/>
<dbReference type="GO" id="GO:0016020">
    <property type="term" value="C:membrane"/>
    <property type="evidence" value="ECO:0007669"/>
    <property type="project" value="UniProtKB-SubCell"/>
</dbReference>
<sequence length="502" mass="58139">MWLSTWSDWLIFFLIVQVIHFAGTWQLYIKAGRKAWEAAIPVYNAVVMLDIMKRPKWWVILLFLPIISPIMIMVMWVDFIRSYGKRGIGDAILVIVTLGFYIYYLNYVEKPEYTGPEERKETIISALLFAVVLATIVHTYFVQPMIIPTGSMENTMKIGDALFVSKNVYGTRLPNTPVSVPFSDLFSRNLFVEKLQLPYTRIPGWDKVKKNDIVVFNFPTDSIYKPIDRKDNYVKRCVGEPGDVIEMREGVLFVNNEKFEPKKDALLQHSASVQYSTQLSPKFLVETYGLVETDYRVSAFEGGYQYDFYGVTDDMFNQLKALPNAIQSTWIVQPADAPSPNIFPKGEKWNVDNYGPLTIPAKGMTVNVKDIENLVKYIDVIKKYEGKNLELRDGVLQLDGKEVSDYTFEQDYYFMIGDNRHNSLDSRFFGFTPEDHIIGKPIFLWANLNQAFGFEPKSGWQWDRWFTIPNNDNPNKTSYLWIGGILLAVFFGWEFIFKKKKD</sequence>
<dbReference type="InterPro" id="IPR019533">
    <property type="entry name" value="Peptidase_S26"/>
</dbReference>
<name>A0A9X4MYS5_9FLAO</name>
<dbReference type="GO" id="GO:0004252">
    <property type="term" value="F:serine-type endopeptidase activity"/>
    <property type="evidence" value="ECO:0007669"/>
    <property type="project" value="InterPro"/>
</dbReference>
<feature type="domain" description="Peptidase S26" evidence="8">
    <location>
        <begin position="403"/>
        <end position="445"/>
    </location>
</feature>
<feature type="transmembrane region" description="Helical" evidence="7">
    <location>
        <begin position="88"/>
        <end position="105"/>
    </location>
</feature>
<evidence type="ECO:0000256" key="2">
    <source>
        <dbReference type="ARBA" id="ARBA00009370"/>
    </source>
</evidence>
<comment type="catalytic activity">
    <reaction evidence="1 7">
        <text>Cleavage of hydrophobic, N-terminal signal or leader sequences from secreted and periplasmic proteins.</text>
        <dbReference type="EC" id="3.4.21.89"/>
    </reaction>
</comment>
<dbReference type="GO" id="GO:0006465">
    <property type="term" value="P:signal peptide processing"/>
    <property type="evidence" value="ECO:0007669"/>
    <property type="project" value="InterPro"/>
</dbReference>
<dbReference type="InterPro" id="IPR000223">
    <property type="entry name" value="Pept_S26A_signal_pept_1"/>
</dbReference>